<dbReference type="PROSITE" id="PS50039">
    <property type="entry name" value="FORK_HEAD_3"/>
    <property type="match status" value="2"/>
</dbReference>
<dbReference type="InterPro" id="IPR036388">
    <property type="entry name" value="WH-like_DNA-bd_sf"/>
</dbReference>
<evidence type="ECO:0000313" key="15">
    <source>
        <dbReference type="Proteomes" id="UP000095284"/>
    </source>
</evidence>
<dbReference type="SUPFAM" id="SSF46785">
    <property type="entry name" value="Winged helix' DNA-binding domain"/>
    <property type="match status" value="2"/>
</dbReference>
<protein>
    <recommendedName>
        <fullName evidence="11">Forkhead box protein O</fullName>
    </recommendedName>
</protein>
<evidence type="ECO:0000256" key="3">
    <source>
        <dbReference type="ARBA" id="ARBA00022473"/>
    </source>
</evidence>
<evidence type="ECO:0000256" key="5">
    <source>
        <dbReference type="ARBA" id="ARBA00022553"/>
    </source>
</evidence>
<dbReference type="GO" id="GO:0000981">
    <property type="term" value="F:DNA-binding transcription factor activity, RNA polymerase II-specific"/>
    <property type="evidence" value="ECO:0007669"/>
    <property type="project" value="TreeGrafter"/>
</dbReference>
<feature type="region of interest" description="Disordered" evidence="13">
    <location>
        <begin position="116"/>
        <end position="150"/>
    </location>
</feature>
<dbReference type="eggNOG" id="KOG2294">
    <property type="taxonomic scope" value="Eukaryota"/>
</dbReference>
<evidence type="ECO:0000256" key="6">
    <source>
        <dbReference type="ARBA" id="ARBA00022604"/>
    </source>
</evidence>
<keyword evidence="7" id="KW-0805">Transcription regulation</keyword>
<dbReference type="PROSITE" id="PS00658">
    <property type="entry name" value="FORK_HEAD_2"/>
    <property type="match status" value="1"/>
</dbReference>
<evidence type="ECO:0000256" key="12">
    <source>
        <dbReference type="PROSITE-ProRule" id="PRU00089"/>
    </source>
</evidence>
<feature type="region of interest" description="Disordered" evidence="13">
    <location>
        <begin position="162"/>
        <end position="183"/>
    </location>
</feature>
<proteinExistence type="predicted"/>
<dbReference type="PANTHER" id="PTHR45767">
    <property type="entry name" value="FORKHEAD BOX PROTEIN O"/>
    <property type="match status" value="1"/>
</dbReference>
<name>A0A1I7RY47_BURXY</name>
<feature type="region of interest" description="Disordered" evidence="13">
    <location>
        <begin position="482"/>
        <end position="506"/>
    </location>
</feature>
<evidence type="ECO:0000256" key="9">
    <source>
        <dbReference type="ARBA" id="ARBA00023163"/>
    </source>
</evidence>
<keyword evidence="4" id="KW-0963">Cytoplasm</keyword>
<dbReference type="SMART" id="SM00339">
    <property type="entry name" value="FH"/>
    <property type="match status" value="2"/>
</dbReference>
<dbReference type="WBParaSite" id="BXY_0566400.1">
    <property type="protein sequence ID" value="BXY_0566400.1"/>
    <property type="gene ID" value="BXY_0566400"/>
</dbReference>
<dbReference type="InterPro" id="IPR036390">
    <property type="entry name" value="WH_DNA-bd_sf"/>
</dbReference>
<dbReference type="InterPro" id="IPR001766">
    <property type="entry name" value="Fork_head_dom"/>
</dbReference>
<evidence type="ECO:0000256" key="10">
    <source>
        <dbReference type="ARBA" id="ARBA00023242"/>
    </source>
</evidence>
<dbReference type="PANTHER" id="PTHR45767:SF2">
    <property type="entry name" value="FORKHEAD BOX PROTEIN O"/>
    <property type="match status" value="1"/>
</dbReference>
<keyword evidence="3" id="KW-0217">Developmental protein</keyword>
<reference evidence="16" key="1">
    <citation type="submission" date="2016-11" db="UniProtKB">
        <authorList>
            <consortium name="WormBaseParasite"/>
        </authorList>
    </citation>
    <scope>IDENTIFICATION</scope>
</reference>
<dbReference type="Pfam" id="PF00250">
    <property type="entry name" value="Forkhead"/>
    <property type="match status" value="2"/>
</dbReference>
<evidence type="ECO:0000256" key="1">
    <source>
        <dbReference type="ARBA" id="ARBA00004123"/>
    </source>
</evidence>
<evidence type="ECO:0000256" key="13">
    <source>
        <dbReference type="SAM" id="MobiDB-lite"/>
    </source>
</evidence>
<dbReference type="PRINTS" id="PR00053">
    <property type="entry name" value="FORKHEAD"/>
</dbReference>
<comment type="subcellular location">
    <subcellularLocation>
        <location evidence="2">Cytoplasm</location>
    </subcellularLocation>
    <subcellularLocation>
        <location evidence="1 12">Nucleus</location>
    </subcellularLocation>
</comment>
<evidence type="ECO:0000256" key="4">
    <source>
        <dbReference type="ARBA" id="ARBA00022490"/>
    </source>
</evidence>
<keyword evidence="9" id="KW-0804">Transcription</keyword>
<dbReference type="GO" id="GO:0000978">
    <property type="term" value="F:RNA polymerase II cis-regulatory region sequence-specific DNA binding"/>
    <property type="evidence" value="ECO:0007669"/>
    <property type="project" value="TreeGrafter"/>
</dbReference>
<accession>A0A1I7RY47</accession>
<keyword evidence="6" id="KW-0341">Growth regulation</keyword>
<feature type="domain" description="Fork-head" evidence="14">
    <location>
        <begin position="189"/>
        <end position="239"/>
    </location>
</feature>
<evidence type="ECO:0000259" key="14">
    <source>
        <dbReference type="PROSITE" id="PS50039"/>
    </source>
</evidence>
<dbReference type="AlphaFoldDB" id="A0A1I7RY47"/>
<feature type="domain" description="Fork-head" evidence="14">
    <location>
        <begin position="342"/>
        <end position="435"/>
    </location>
</feature>
<dbReference type="Proteomes" id="UP000095284">
    <property type="component" value="Unplaced"/>
</dbReference>
<keyword evidence="10 12" id="KW-0539">Nucleus</keyword>
<sequence length="691" mass="77660">MMCAEFERGAYMPNSSGEQVSTYTASDFDLPTYQNLPVVTDDVVFSNPSFMSNEIEQMNSNLNGRLNLTDDPNLSSIILNDGMVLSTNNNLVTSSKDEFVNIEPMARDRCNTWPMRRPAEMNQTLPMSQDKIDEEISSSNSSLQKDDGSLDEYMPQHRVRRQSLYSQGSPESEIDDPACKKSNSRRNAWGNMSYADLITQAILSSPEKRLTLSQVYEWMVQNVPYFRDKGDSNSSAGWKALVPCPSHGLSVQDAPSSSYQSMTSISSSMCTGSLSHGLPSVASLDPWVSTSESQLFPYGYPHPQPSTSGSMLQIHDLVPPLRKKRIRRRNPDSIPQKKPNPWGEDSYSDLIAKALESAPGGRMKLNEIYQWFSDNVPYFKERSSQEHAAGWKNSIRHNLSLHSRFMRIQNEGAGKSSWWVINPDAKPGRNPRRRSATMETTTKTILDKKRRGVRKRMDMVNESSLSSLNESAQSQRDFLDRDEGLGASDYEPFRSRTQSNVSMPGQRMTPPMEGFEDYKFPPWSGQQISQPASGATINDLLDRTDQIRLDTEEFRQMRASGQLVHPVKTEQKNEPPSNQQPFYQELCVVRGPDNLQNPLLCNQFSMSASSAPKPASMQCASNASFYPYGVHNSQNRLWNSTNPVNSMALNSNGLPIDLENVNTFESSNLDYDMEAVLRHELNSANGLSFDL</sequence>
<feature type="region of interest" description="Disordered" evidence="13">
    <location>
        <begin position="419"/>
        <end position="440"/>
    </location>
</feature>
<dbReference type="GO" id="GO:0005634">
    <property type="term" value="C:nucleus"/>
    <property type="evidence" value="ECO:0007669"/>
    <property type="project" value="UniProtKB-SubCell"/>
</dbReference>
<organism evidence="15 16">
    <name type="scientific">Bursaphelenchus xylophilus</name>
    <name type="common">Pinewood nematode worm</name>
    <name type="synonym">Aphelenchoides xylophilus</name>
    <dbReference type="NCBI Taxonomy" id="6326"/>
    <lineage>
        <taxon>Eukaryota</taxon>
        <taxon>Metazoa</taxon>
        <taxon>Ecdysozoa</taxon>
        <taxon>Nematoda</taxon>
        <taxon>Chromadorea</taxon>
        <taxon>Rhabditida</taxon>
        <taxon>Tylenchina</taxon>
        <taxon>Tylenchomorpha</taxon>
        <taxon>Aphelenchoidea</taxon>
        <taxon>Aphelenchoididae</taxon>
        <taxon>Bursaphelenchus</taxon>
    </lineage>
</organism>
<feature type="DNA-binding region" description="Fork-head" evidence="12">
    <location>
        <begin position="189"/>
        <end position="239"/>
    </location>
</feature>
<dbReference type="Gene3D" id="1.10.10.10">
    <property type="entry name" value="Winged helix-like DNA-binding domain superfamily/Winged helix DNA-binding domain"/>
    <property type="match status" value="2"/>
</dbReference>
<dbReference type="GO" id="GO:0005737">
    <property type="term" value="C:cytoplasm"/>
    <property type="evidence" value="ECO:0007669"/>
    <property type="project" value="UniProtKB-SubCell"/>
</dbReference>
<keyword evidence="5" id="KW-0597">Phosphoprotein</keyword>
<dbReference type="InterPro" id="IPR030456">
    <property type="entry name" value="TF_fork_head_CS_2"/>
</dbReference>
<dbReference type="CDD" id="cd20032">
    <property type="entry name" value="FH_FOXO"/>
    <property type="match status" value="1"/>
</dbReference>
<evidence type="ECO:0000256" key="8">
    <source>
        <dbReference type="ARBA" id="ARBA00023125"/>
    </source>
</evidence>
<evidence type="ECO:0000256" key="11">
    <source>
        <dbReference type="ARBA" id="ARBA00039893"/>
    </source>
</evidence>
<evidence type="ECO:0000256" key="7">
    <source>
        <dbReference type="ARBA" id="ARBA00023015"/>
    </source>
</evidence>
<evidence type="ECO:0000313" key="16">
    <source>
        <dbReference type="WBParaSite" id="BXY_0566400.1"/>
    </source>
</evidence>
<feature type="DNA-binding region" description="Fork-head" evidence="12">
    <location>
        <begin position="342"/>
        <end position="435"/>
    </location>
</feature>
<evidence type="ECO:0000256" key="2">
    <source>
        <dbReference type="ARBA" id="ARBA00004496"/>
    </source>
</evidence>
<keyword evidence="8 12" id="KW-0238">DNA-binding</keyword>